<reference evidence="9" key="1">
    <citation type="submission" date="2017-02" db="EMBL/GenBank/DDBJ databases">
        <authorList>
            <person name="Tafer H."/>
            <person name="Lopandic K."/>
        </authorList>
    </citation>
    <scope>NUCLEOTIDE SEQUENCE [LARGE SCALE GENOMIC DNA]</scope>
    <source>
        <strain evidence="9">CBS 366.77</strain>
    </source>
</reference>
<feature type="repeat" description="WD" evidence="6">
    <location>
        <begin position="195"/>
        <end position="230"/>
    </location>
</feature>
<feature type="compositionally biased region" description="Polar residues" evidence="7">
    <location>
        <begin position="1144"/>
        <end position="1157"/>
    </location>
</feature>
<organism evidence="8 9">
    <name type="scientific">Aspergillus sclerotialis</name>
    <dbReference type="NCBI Taxonomy" id="2070753"/>
    <lineage>
        <taxon>Eukaryota</taxon>
        <taxon>Fungi</taxon>
        <taxon>Dikarya</taxon>
        <taxon>Ascomycota</taxon>
        <taxon>Pezizomycotina</taxon>
        <taxon>Eurotiomycetes</taxon>
        <taxon>Eurotiomycetidae</taxon>
        <taxon>Eurotiales</taxon>
        <taxon>Aspergillaceae</taxon>
        <taxon>Aspergillus</taxon>
        <taxon>Aspergillus subgen. Polypaecilum</taxon>
    </lineage>
</organism>
<feature type="region of interest" description="Disordered" evidence="7">
    <location>
        <begin position="833"/>
        <end position="945"/>
    </location>
</feature>
<keyword evidence="1 6" id="KW-0853">WD repeat</keyword>
<feature type="compositionally biased region" description="Pro residues" evidence="7">
    <location>
        <begin position="19"/>
        <end position="29"/>
    </location>
</feature>
<dbReference type="OrthoDB" id="60955at2759"/>
<dbReference type="PROSITE" id="PS50082">
    <property type="entry name" value="WD_REPEATS_2"/>
    <property type="match status" value="3"/>
</dbReference>
<feature type="compositionally biased region" description="Basic and acidic residues" evidence="7">
    <location>
        <begin position="811"/>
        <end position="820"/>
    </location>
</feature>
<accession>A0A3A2ZSL8</accession>
<dbReference type="GO" id="GO:0061700">
    <property type="term" value="C:GATOR2 complex"/>
    <property type="evidence" value="ECO:0007669"/>
    <property type="project" value="TreeGrafter"/>
</dbReference>
<feature type="region of interest" description="Disordered" evidence="7">
    <location>
        <begin position="1"/>
        <end position="88"/>
    </location>
</feature>
<dbReference type="PRINTS" id="PR00320">
    <property type="entry name" value="GPROTEINBRPT"/>
</dbReference>
<dbReference type="EMBL" id="MVGC01000343">
    <property type="protein sequence ID" value="RJE20051.1"/>
    <property type="molecule type" value="Genomic_DNA"/>
</dbReference>
<dbReference type="InterPro" id="IPR019775">
    <property type="entry name" value="WD40_repeat_CS"/>
</dbReference>
<dbReference type="GO" id="GO:0005774">
    <property type="term" value="C:vacuolar membrane"/>
    <property type="evidence" value="ECO:0007669"/>
    <property type="project" value="TreeGrafter"/>
</dbReference>
<evidence type="ECO:0000256" key="3">
    <source>
        <dbReference type="ARBA" id="ARBA00022737"/>
    </source>
</evidence>
<dbReference type="InterPro" id="IPR001680">
    <property type="entry name" value="WD40_rpt"/>
</dbReference>
<dbReference type="Pfam" id="PF00400">
    <property type="entry name" value="WD40"/>
    <property type="match status" value="3"/>
</dbReference>
<feature type="region of interest" description="Disordered" evidence="7">
    <location>
        <begin position="504"/>
        <end position="527"/>
    </location>
</feature>
<evidence type="ECO:0000256" key="6">
    <source>
        <dbReference type="PROSITE-ProRule" id="PRU00221"/>
    </source>
</evidence>
<sequence length="1339" mass="147828">MSDFSRRSSRASSSFSLPSSPPPPPPPPASLLQQSQKYSNRAANALARFAQPFFSGSRPPSPHPIDRSDTSPRPTRSKSLPGASQTVTHKTGIPITALDISPQRTHAVIGGKEILKTIRVSPDHSSEEFNLRNAIISYWSTHRHVTTASRYKDQLTVRDVKWSHGWYENIIATAVANGGIVLYDLLRPGLEFSRFQGHSRQVHRLAFNPCFPAWLLSGSQDSSIRLWDLRMASTDRGVSTCGSTDLYNGNSDAVRDIRWAPYDGFMFATATDSGAIQLWDYRKVSAPVMRIAAHDKPCSSVDWHPDGKHIASGGTDRQVKVWDFSSSAERRQKPTFQFRTPQAVLNVRWRPPSWAGESHGSGDWQSSQIVTSYDKDDPRVHLWDLRRPHIPFREFDRYDSCATDLLWHSKDLLWTVGDSGIFTQTDIRYAPQVVHRRPTCSVAWSPNGEVLAFLQKRPSQRALGASVSEFLAYSEDANSGSENQWSQTPAEEILEDVTGIPRHRRTKSAGVRQSKSLGGSPPTTPRFNPVLSLEKALPKSKAPAACQLGAVGSVPGTTMDEILFRYLARNYSPLMDGLDNKALVDPLQSLLESLDHNADRAEDVALFQLAQTWRIVKFSIVQELQRRARCPRQSSEKAINGVGKKLPKESGEKSKPSGDSKNEKMNSRMFKGVLDGGGLPHPDPESTSNIPTPLAQPLPDSPENNTYQIASLDEGVADIQPLPPSIQSSRHATIASSDWTMSDLDDRRLDHRQSQSSEDMLAPSEQSLPERADELTDLQNNYRSAPRAITGRTDWHRASPRAKGVSEDDEYSQKLEDKRAAIRDYKSFPKKILSLESPIEASKPPVSSSHFRSQESSESFPMFSASTDSSNRGKSVGTSYSPKHRPLDPVDDEEVDPADEEPAKDALVQDGEDLQDDMSIEESSPENSQVHLERPSSPPPLVKESRPLQVSDEGVFQSALAEQATHRALPGVTEDLSDINLPVSPDLSDDKPWNAEAILKVAIRHYQNNSLVDIQTAAHLLHKLHILFSDCEQILPYEESEHIYKTYNDLLLRQSMDVEAAELRLLCVPNYPAIYDYAQTDTFINVFCFTCRRPYENPKQDNSRCYRCHTAQEPCPICMSINPPPEWIQPTIPLSDSAHDLPSEITSPELSSGSSMKTEPIPESEASPSHFSLHSNRPKGSSLWTWCQGCGHGGHIACITTWLRDISLSEGGCATPGCFHDCGPGPRRDQNRAILIEESKRRDSANRRAGIGFVKRDPWAKGESKAVEKVRGMLSVESGGTGAGAGSSTSTAAATGTPSTGQAGQQSGLASPKKVRLVTPTEQGKRRNRASKSIGGAVL</sequence>
<feature type="compositionally biased region" description="Basic and acidic residues" evidence="7">
    <location>
        <begin position="646"/>
        <end position="666"/>
    </location>
</feature>
<dbReference type="GO" id="GO:0016239">
    <property type="term" value="P:positive regulation of macroautophagy"/>
    <property type="evidence" value="ECO:0007669"/>
    <property type="project" value="TreeGrafter"/>
</dbReference>
<dbReference type="GO" id="GO:0008270">
    <property type="term" value="F:zinc ion binding"/>
    <property type="evidence" value="ECO:0007669"/>
    <property type="project" value="UniProtKB-KW"/>
</dbReference>
<feature type="compositionally biased region" description="Low complexity" evidence="7">
    <location>
        <begin position="1286"/>
        <end position="1308"/>
    </location>
</feature>
<dbReference type="InterPro" id="IPR037590">
    <property type="entry name" value="WDR24"/>
</dbReference>
<evidence type="ECO:0000313" key="9">
    <source>
        <dbReference type="Proteomes" id="UP000266188"/>
    </source>
</evidence>
<evidence type="ECO:0000313" key="8">
    <source>
        <dbReference type="EMBL" id="RJE20051.1"/>
    </source>
</evidence>
<feature type="compositionally biased region" description="Low complexity" evidence="7">
    <location>
        <begin position="847"/>
        <end position="860"/>
    </location>
</feature>
<feature type="compositionally biased region" description="Polar residues" evidence="7">
    <location>
        <begin position="864"/>
        <end position="881"/>
    </location>
</feature>
<dbReference type="InterPro" id="IPR015943">
    <property type="entry name" value="WD40/YVTN_repeat-like_dom_sf"/>
</dbReference>
<dbReference type="STRING" id="2070753.A0A3A2ZSL8"/>
<feature type="region of interest" description="Disordered" evidence="7">
    <location>
        <begin position="1278"/>
        <end position="1339"/>
    </location>
</feature>
<proteinExistence type="predicted"/>
<feature type="compositionally biased region" description="Acidic residues" evidence="7">
    <location>
        <begin position="910"/>
        <end position="924"/>
    </location>
</feature>
<dbReference type="InterPro" id="IPR020472">
    <property type="entry name" value="WD40_PAC1"/>
</dbReference>
<keyword evidence="3" id="KW-0677">Repeat</keyword>
<dbReference type="GO" id="GO:0005829">
    <property type="term" value="C:cytosol"/>
    <property type="evidence" value="ECO:0007669"/>
    <property type="project" value="TreeGrafter"/>
</dbReference>
<feature type="compositionally biased region" description="Polar residues" evidence="7">
    <location>
        <begin position="725"/>
        <end position="740"/>
    </location>
</feature>
<keyword evidence="2" id="KW-0479">Metal-binding</keyword>
<evidence type="ECO:0000256" key="7">
    <source>
        <dbReference type="SAM" id="MobiDB-lite"/>
    </source>
</evidence>
<dbReference type="PANTHER" id="PTHR46200">
    <property type="entry name" value="GATOR COMPLEX PROTEIN WDR24"/>
    <property type="match status" value="1"/>
</dbReference>
<evidence type="ECO:0000256" key="1">
    <source>
        <dbReference type="ARBA" id="ARBA00022574"/>
    </source>
</evidence>
<feature type="repeat" description="WD" evidence="6">
    <location>
        <begin position="291"/>
        <end position="332"/>
    </location>
</feature>
<keyword evidence="9" id="KW-1185">Reference proteome</keyword>
<comment type="caution">
    <text evidence="8">The sequence shown here is derived from an EMBL/GenBank/DDBJ whole genome shotgun (WGS) entry which is preliminary data.</text>
</comment>
<feature type="region of interest" description="Disordered" evidence="7">
    <location>
        <begin position="1138"/>
        <end position="1174"/>
    </location>
</feature>
<evidence type="ECO:0000256" key="2">
    <source>
        <dbReference type="ARBA" id="ARBA00022723"/>
    </source>
</evidence>
<feature type="compositionally biased region" description="Acidic residues" evidence="7">
    <location>
        <begin position="889"/>
        <end position="902"/>
    </location>
</feature>
<feature type="repeat" description="WD" evidence="6">
    <location>
        <begin position="247"/>
        <end position="282"/>
    </location>
</feature>
<dbReference type="Proteomes" id="UP000266188">
    <property type="component" value="Unassembled WGS sequence"/>
</dbReference>
<name>A0A3A2ZSL8_9EURO</name>
<dbReference type="Gene3D" id="2.130.10.10">
    <property type="entry name" value="YVTN repeat-like/Quinoprotein amine dehydrogenase"/>
    <property type="match status" value="2"/>
</dbReference>
<keyword evidence="5" id="KW-0862">Zinc</keyword>
<keyword evidence="4" id="KW-0863">Zinc-finger</keyword>
<dbReference type="InterPro" id="IPR036322">
    <property type="entry name" value="WD40_repeat_dom_sf"/>
</dbReference>
<protein>
    <submittedName>
        <fullName evidence="8">WD repeat protein</fullName>
    </submittedName>
</protein>
<dbReference type="PANTHER" id="PTHR46200:SF1">
    <property type="entry name" value="GATOR COMPLEX PROTEIN WDR24"/>
    <property type="match status" value="1"/>
</dbReference>
<dbReference type="SMART" id="SM00320">
    <property type="entry name" value="WD40"/>
    <property type="match status" value="5"/>
</dbReference>
<feature type="region of interest" description="Disordered" evidence="7">
    <location>
        <begin position="627"/>
        <end position="706"/>
    </location>
</feature>
<dbReference type="GO" id="GO:1904263">
    <property type="term" value="P:positive regulation of TORC1 signaling"/>
    <property type="evidence" value="ECO:0007669"/>
    <property type="project" value="TreeGrafter"/>
</dbReference>
<dbReference type="SUPFAM" id="SSF50978">
    <property type="entry name" value="WD40 repeat-like"/>
    <property type="match status" value="1"/>
</dbReference>
<dbReference type="PROSITE" id="PS50294">
    <property type="entry name" value="WD_REPEATS_REGION"/>
    <property type="match status" value="2"/>
</dbReference>
<feature type="region of interest" description="Disordered" evidence="7">
    <location>
        <begin position="719"/>
        <end position="820"/>
    </location>
</feature>
<evidence type="ECO:0000256" key="4">
    <source>
        <dbReference type="ARBA" id="ARBA00022771"/>
    </source>
</evidence>
<gene>
    <name evidence="8" type="ORF">PHISCL_07606</name>
</gene>
<feature type="compositionally biased region" description="Polar residues" evidence="7">
    <location>
        <begin position="71"/>
        <end position="88"/>
    </location>
</feature>
<feature type="compositionally biased region" description="Basic and acidic residues" evidence="7">
    <location>
        <begin position="744"/>
        <end position="753"/>
    </location>
</feature>
<dbReference type="PROSITE" id="PS00678">
    <property type="entry name" value="WD_REPEATS_1"/>
    <property type="match status" value="2"/>
</dbReference>
<evidence type="ECO:0000256" key="5">
    <source>
        <dbReference type="ARBA" id="ARBA00022833"/>
    </source>
</evidence>